<dbReference type="PROSITE" id="PS50051">
    <property type="entry name" value="MCM_2"/>
    <property type="match status" value="1"/>
</dbReference>
<evidence type="ECO:0000256" key="13">
    <source>
        <dbReference type="ARBA" id="ARBA00053280"/>
    </source>
</evidence>
<accession>A0A059AX79</accession>
<dbReference type="PANTHER" id="PTHR11630">
    <property type="entry name" value="DNA REPLICATION LICENSING FACTOR MCM FAMILY MEMBER"/>
    <property type="match status" value="1"/>
</dbReference>
<dbReference type="CDD" id="cd17758">
    <property type="entry name" value="MCM7"/>
    <property type="match status" value="1"/>
</dbReference>
<dbReference type="GO" id="GO:0005524">
    <property type="term" value="F:ATP binding"/>
    <property type="evidence" value="ECO:0007669"/>
    <property type="project" value="UniProtKB-KW"/>
</dbReference>
<dbReference type="OMA" id="AQHVTYV"/>
<evidence type="ECO:0000256" key="15">
    <source>
        <dbReference type="ARBA" id="ARBA00073503"/>
    </source>
</evidence>
<evidence type="ECO:0000259" key="18">
    <source>
        <dbReference type="PROSITE" id="PS50051"/>
    </source>
</evidence>
<dbReference type="GO" id="GO:0000727">
    <property type="term" value="P:double-strand break repair via break-induced replication"/>
    <property type="evidence" value="ECO:0000318"/>
    <property type="project" value="GO_Central"/>
</dbReference>
<dbReference type="GO" id="GO:0003678">
    <property type="term" value="F:DNA helicase activity"/>
    <property type="evidence" value="ECO:0007669"/>
    <property type="project" value="UniProtKB-EC"/>
</dbReference>
<gene>
    <name evidence="17" type="primary">MCM7</name>
    <name evidence="19" type="ORF">EUGRSUZ_H01043</name>
</gene>
<evidence type="ECO:0000256" key="16">
    <source>
        <dbReference type="RuleBase" id="RU004070"/>
    </source>
</evidence>
<evidence type="ECO:0000256" key="12">
    <source>
        <dbReference type="ARBA" id="ARBA00047995"/>
    </source>
</evidence>
<dbReference type="InterPro" id="IPR027925">
    <property type="entry name" value="MCM_N"/>
</dbReference>
<evidence type="ECO:0000256" key="17">
    <source>
        <dbReference type="RuleBase" id="RU365012"/>
    </source>
</evidence>
<evidence type="ECO:0000256" key="14">
    <source>
        <dbReference type="ARBA" id="ARBA00066054"/>
    </source>
</evidence>
<dbReference type="Pfam" id="PF17855">
    <property type="entry name" value="MCM_lid"/>
    <property type="match status" value="1"/>
</dbReference>
<keyword evidence="8 16" id="KW-0067">ATP-binding</keyword>
<comment type="catalytic activity">
    <reaction evidence="12 17">
        <text>ATP + H2O = ADP + phosphate + H(+)</text>
        <dbReference type="Rhea" id="RHEA:13065"/>
        <dbReference type="ChEBI" id="CHEBI:15377"/>
        <dbReference type="ChEBI" id="CHEBI:15378"/>
        <dbReference type="ChEBI" id="CHEBI:30616"/>
        <dbReference type="ChEBI" id="CHEBI:43474"/>
        <dbReference type="ChEBI" id="CHEBI:456216"/>
        <dbReference type="EC" id="3.6.4.12"/>
    </reaction>
</comment>
<dbReference type="InParanoid" id="A0A059AX79"/>
<dbReference type="GO" id="GO:0006271">
    <property type="term" value="P:DNA strand elongation involved in DNA replication"/>
    <property type="evidence" value="ECO:0000318"/>
    <property type="project" value="GO_Central"/>
</dbReference>
<dbReference type="InterPro" id="IPR018525">
    <property type="entry name" value="MCM_CS"/>
</dbReference>
<dbReference type="EC" id="3.6.4.12" evidence="3 17"/>
<dbReference type="STRING" id="71139.A0A059AX79"/>
<dbReference type="GO" id="GO:0006270">
    <property type="term" value="P:DNA replication initiation"/>
    <property type="evidence" value="ECO:0000318"/>
    <property type="project" value="GO_Central"/>
</dbReference>
<dbReference type="Pfam" id="PF14551">
    <property type="entry name" value="MCM_N"/>
    <property type="match status" value="1"/>
</dbReference>
<comment type="function">
    <text evidence="13">Probable component of the MCM2-7 complex (MCM complex) that may function as a DNA helicase and which is essential to undergo a single round of replication initiation and elongation per cell cycle in eukaryotic cells.</text>
</comment>
<dbReference type="PANTHER" id="PTHR11630:SF26">
    <property type="entry name" value="DNA REPLICATION LICENSING FACTOR MCM7"/>
    <property type="match status" value="1"/>
</dbReference>
<evidence type="ECO:0000313" key="19">
    <source>
        <dbReference type="EMBL" id="KCW58359.1"/>
    </source>
</evidence>
<dbReference type="GO" id="GO:0005634">
    <property type="term" value="C:nucleus"/>
    <property type="evidence" value="ECO:0000318"/>
    <property type="project" value="GO_Central"/>
</dbReference>
<dbReference type="SUPFAM" id="SSF50249">
    <property type="entry name" value="Nucleic acid-binding proteins"/>
    <property type="match status" value="1"/>
</dbReference>
<keyword evidence="10 17" id="KW-0539">Nucleus</keyword>
<reference evidence="19" key="1">
    <citation type="submission" date="2013-07" db="EMBL/GenBank/DDBJ databases">
        <title>The genome of Eucalyptus grandis.</title>
        <authorList>
            <person name="Schmutz J."/>
            <person name="Hayes R."/>
            <person name="Myburg A."/>
            <person name="Tuskan G."/>
            <person name="Grattapaglia D."/>
            <person name="Rokhsar D.S."/>
        </authorList>
    </citation>
    <scope>NUCLEOTIDE SEQUENCE</scope>
    <source>
        <tissue evidence="19">Leaf extractions</tissue>
    </source>
</reference>
<evidence type="ECO:0000256" key="11">
    <source>
        <dbReference type="ARBA" id="ARBA00023306"/>
    </source>
</evidence>
<dbReference type="SMART" id="SM00350">
    <property type="entry name" value="MCM"/>
    <property type="match status" value="1"/>
</dbReference>
<dbReference type="Gene3D" id="2.40.50.140">
    <property type="entry name" value="Nucleic acid-binding proteins"/>
    <property type="match status" value="1"/>
</dbReference>
<dbReference type="GO" id="GO:0000347">
    <property type="term" value="C:THO complex"/>
    <property type="evidence" value="ECO:0007669"/>
    <property type="project" value="UniProtKB-ARBA"/>
</dbReference>
<dbReference type="InterPro" id="IPR031327">
    <property type="entry name" value="MCM"/>
</dbReference>
<name>A0A059AX79_EUCGR</name>
<keyword evidence="6 17" id="KW-0378">Hydrolase</keyword>
<dbReference type="PRINTS" id="PR01657">
    <property type="entry name" value="MCMFAMILY"/>
</dbReference>
<dbReference type="FunFam" id="3.30.1640.10:FF:000013">
    <property type="entry name" value="DNA replication licensing factor MCM7"/>
    <property type="match status" value="1"/>
</dbReference>
<dbReference type="Gene3D" id="2.20.28.10">
    <property type="match status" value="1"/>
</dbReference>
<evidence type="ECO:0000256" key="2">
    <source>
        <dbReference type="ARBA" id="ARBA00008010"/>
    </source>
</evidence>
<keyword evidence="7 17" id="KW-0347">Helicase</keyword>
<comment type="subunit">
    <text evidence="14">Component of the minichromosome maintenance (MCM) complex, a heterotetramer composed of MCM2, MCM3, MCM4, MCM5, MCM6 and MCM7.</text>
</comment>
<evidence type="ECO:0000256" key="1">
    <source>
        <dbReference type="ARBA" id="ARBA00004123"/>
    </source>
</evidence>
<feature type="domain" description="MCM C-terminal AAA(+) ATPase" evidence="18">
    <location>
        <begin position="326"/>
        <end position="532"/>
    </location>
</feature>
<dbReference type="FunFam" id="3.40.50.300:FF:000835">
    <property type="entry name" value="DNA replication licensing factor MCM7"/>
    <property type="match status" value="1"/>
</dbReference>
<dbReference type="InterPro" id="IPR012340">
    <property type="entry name" value="NA-bd_OB-fold"/>
</dbReference>
<dbReference type="GO" id="GO:0003697">
    <property type="term" value="F:single-stranded DNA binding"/>
    <property type="evidence" value="ECO:0000318"/>
    <property type="project" value="GO_Central"/>
</dbReference>
<organism evidence="19">
    <name type="scientific">Eucalyptus grandis</name>
    <name type="common">Flooded gum</name>
    <dbReference type="NCBI Taxonomy" id="71139"/>
    <lineage>
        <taxon>Eukaryota</taxon>
        <taxon>Viridiplantae</taxon>
        <taxon>Streptophyta</taxon>
        <taxon>Embryophyta</taxon>
        <taxon>Tracheophyta</taxon>
        <taxon>Spermatophyta</taxon>
        <taxon>Magnoliopsida</taxon>
        <taxon>eudicotyledons</taxon>
        <taxon>Gunneridae</taxon>
        <taxon>Pentapetalae</taxon>
        <taxon>rosids</taxon>
        <taxon>malvids</taxon>
        <taxon>Myrtales</taxon>
        <taxon>Myrtaceae</taxon>
        <taxon>Myrtoideae</taxon>
        <taxon>Eucalypteae</taxon>
        <taxon>Eucalyptus</taxon>
    </lineage>
</organism>
<dbReference type="InterPro" id="IPR008050">
    <property type="entry name" value="MCM7"/>
</dbReference>
<dbReference type="FunFam" id="2.20.28.10:FF:000004">
    <property type="entry name" value="DNA replication licensing factor MCM7"/>
    <property type="match status" value="1"/>
</dbReference>
<comment type="function">
    <text evidence="17">Acts as component of the MCM2-7 complex (MCM complex) which is the replicative helicase essential for 'once per cell cycle' DNA replication initiation and elongation in eukaryotic cells. The active ATPase sites in the MCM2-7 ring are formed through the interaction surfaces of two neighboring subunits such that a critical structure of a conserved arginine finger motif is provided in trans relative to the ATP-binding site of the Walker A box of the adjacent subunit. The six ATPase active sites, however, are likely to contribute differentially to the complex helicase activity.</text>
</comment>
<protein>
    <recommendedName>
        <fullName evidence="15 17">DNA replication licensing factor MCM7</fullName>
        <ecNumber evidence="3 17">3.6.4.12</ecNumber>
    </recommendedName>
</protein>
<dbReference type="Gene3D" id="3.30.1640.10">
    <property type="entry name" value="mini-chromosome maintenance (MCM) complex, chain A, domain 1"/>
    <property type="match status" value="1"/>
</dbReference>
<dbReference type="InterPro" id="IPR033762">
    <property type="entry name" value="MCM_OB"/>
</dbReference>
<dbReference type="eggNOG" id="KOG0482">
    <property type="taxonomic scope" value="Eukaryota"/>
</dbReference>
<comment type="similarity">
    <text evidence="2 16">Belongs to the MCM family.</text>
</comment>
<keyword evidence="9 16" id="KW-0238">DNA-binding</keyword>
<dbReference type="InterPro" id="IPR041562">
    <property type="entry name" value="MCM_lid"/>
</dbReference>
<dbReference type="GO" id="GO:0016887">
    <property type="term" value="F:ATP hydrolysis activity"/>
    <property type="evidence" value="ECO:0007669"/>
    <property type="project" value="RHEA"/>
</dbReference>
<dbReference type="InterPro" id="IPR001208">
    <property type="entry name" value="MCM_dom"/>
</dbReference>
<dbReference type="OrthoDB" id="3207464at2759"/>
<dbReference type="PROSITE" id="PS00847">
    <property type="entry name" value="MCM_1"/>
    <property type="match status" value="1"/>
</dbReference>
<proteinExistence type="inferred from homology"/>
<dbReference type="SUPFAM" id="SSF52540">
    <property type="entry name" value="P-loop containing nucleoside triphosphate hydrolases"/>
    <property type="match status" value="1"/>
</dbReference>
<keyword evidence="5 16" id="KW-0547">Nucleotide-binding</keyword>
<evidence type="ECO:0000256" key="4">
    <source>
        <dbReference type="ARBA" id="ARBA00022705"/>
    </source>
</evidence>
<keyword evidence="4 17" id="KW-0235">DNA replication</keyword>
<evidence type="ECO:0000256" key="5">
    <source>
        <dbReference type="ARBA" id="ARBA00022741"/>
    </source>
</evidence>
<dbReference type="InterPro" id="IPR027417">
    <property type="entry name" value="P-loop_NTPase"/>
</dbReference>
<evidence type="ECO:0000256" key="8">
    <source>
        <dbReference type="ARBA" id="ARBA00022840"/>
    </source>
</evidence>
<dbReference type="EMBL" id="KK198760">
    <property type="protein sequence ID" value="KCW58359.1"/>
    <property type="molecule type" value="Genomic_DNA"/>
</dbReference>
<evidence type="ECO:0000256" key="7">
    <source>
        <dbReference type="ARBA" id="ARBA00022806"/>
    </source>
</evidence>
<dbReference type="Pfam" id="PF00493">
    <property type="entry name" value="MCM"/>
    <property type="match status" value="1"/>
</dbReference>
<evidence type="ECO:0000256" key="10">
    <source>
        <dbReference type="ARBA" id="ARBA00023242"/>
    </source>
</evidence>
<dbReference type="KEGG" id="egr:104456702"/>
<dbReference type="Pfam" id="PF17207">
    <property type="entry name" value="MCM_OB"/>
    <property type="match status" value="1"/>
</dbReference>
<dbReference type="AlphaFoldDB" id="A0A059AX79"/>
<evidence type="ECO:0000256" key="6">
    <source>
        <dbReference type="ARBA" id="ARBA00022801"/>
    </source>
</evidence>
<dbReference type="Gramene" id="KCW58359">
    <property type="protein sequence ID" value="KCW58359"/>
    <property type="gene ID" value="EUGRSUZ_H01043"/>
</dbReference>
<dbReference type="PRINTS" id="PR01663">
    <property type="entry name" value="MCMPROTEIN7"/>
</dbReference>
<sequence length="718" mass="80922">MKDLDFKADKAIAKDFLSNFADANGEAKYMNVLQEVANRKIRAVEIELEDLVDYKDLDEAFLRRVTENTRRYIGIFGEAVDELMPEPTEPFPDDDHDILLTQRSEDRRDNVDGVDPLQKMPSEIKRYFEVYIRASPKGRPFTIREVKASYIGQLVRTSGIITRCSDVKPLMQVAVYTCEDCGFEIYQEVTARVFMPLLECPSKKCTINKTKGNLILQLRASKFLKFQEAKIQELAEHVPKGHIPRTMTVHLRGELTRKVAPGDVVELSGIFLPIPYTGFKAMRAGLVADTYLEAMSVSHFKKKYEDYELKEDEEEQIARLAEDGDLYNKLARSLAPEIFGHEDIKKALLLLLVGAPHRKLKDGMKIRGDLHICLMGDPGVAKSQLLKHIINVAPRGVYTTGKGSSGVGLTAAVQRDPVTNEMVLEGGALVLADMGICAIDEFDKMDESDRTAIHEVMEQQTVSIAKAGITTSLNARTAVLAAANPAWGRYDLRRTPAENINLPPALLSRFDLLWLILDRADMDNDLEMARHIVYVHQNRESPALGFTPLEPSVLRAYVSAARRVSPCVPRELEEYIASAYCSIRQEEAKTNAPHSYTTVRTLLSILRISAALARLRMSESVTQSDVDEALRLMQMSKFSLYSDDRQRAGLDAISDIYSILRDEAARTNRMSVIYSDALNWISRKGYSEAQLKECLEEYASLNVWQIHPQTFDIRFIDA</sequence>
<comment type="subcellular location">
    <subcellularLocation>
        <location evidence="1 17">Nucleus</location>
    </subcellularLocation>
</comment>
<dbReference type="GO" id="GO:0042555">
    <property type="term" value="C:MCM complex"/>
    <property type="evidence" value="ECO:0000318"/>
    <property type="project" value="GO_Central"/>
</dbReference>
<dbReference type="FunCoup" id="A0A059AX79">
    <property type="interactions" value="2718"/>
</dbReference>
<dbReference type="Gene3D" id="3.40.50.300">
    <property type="entry name" value="P-loop containing nucleotide triphosphate hydrolases"/>
    <property type="match status" value="1"/>
</dbReference>
<keyword evidence="11 17" id="KW-0131">Cell cycle</keyword>
<evidence type="ECO:0000256" key="9">
    <source>
        <dbReference type="ARBA" id="ARBA00023125"/>
    </source>
</evidence>
<evidence type="ECO:0000256" key="3">
    <source>
        <dbReference type="ARBA" id="ARBA00012551"/>
    </source>
</evidence>